<gene>
    <name evidence="1" type="ORF">ACFQPC_09940</name>
</gene>
<dbReference type="RefSeq" id="WP_382271693.1">
    <property type="nucleotide sequence ID" value="NZ_JBHTBU010000001.1"/>
</dbReference>
<evidence type="ECO:0000313" key="2">
    <source>
        <dbReference type="Proteomes" id="UP001596542"/>
    </source>
</evidence>
<keyword evidence="2" id="KW-1185">Reference proteome</keyword>
<dbReference type="EMBL" id="JBHTBU010000001">
    <property type="protein sequence ID" value="MFC7288356.1"/>
    <property type="molecule type" value="Genomic_DNA"/>
</dbReference>
<reference evidence="2" key="1">
    <citation type="journal article" date="2019" name="Int. J. Syst. Evol. Microbiol.">
        <title>The Global Catalogue of Microorganisms (GCM) 10K type strain sequencing project: providing services to taxonomists for standard genome sequencing and annotation.</title>
        <authorList>
            <consortium name="The Broad Institute Genomics Platform"/>
            <consortium name="The Broad Institute Genome Sequencing Center for Infectious Disease"/>
            <person name="Wu L."/>
            <person name="Ma J."/>
        </authorList>
    </citation>
    <scope>NUCLEOTIDE SEQUENCE [LARGE SCALE GENOMIC DNA]</scope>
    <source>
        <strain evidence="2">KACC 12508</strain>
    </source>
</reference>
<dbReference type="Proteomes" id="UP001596542">
    <property type="component" value="Unassembled WGS sequence"/>
</dbReference>
<accession>A0ABW2IBU5</accession>
<comment type="caution">
    <text evidence="1">The sequence shown here is derived from an EMBL/GenBank/DDBJ whole genome shotgun (WGS) entry which is preliminary data.</text>
</comment>
<protein>
    <submittedName>
        <fullName evidence="1">Uncharacterized protein</fullName>
    </submittedName>
</protein>
<proteinExistence type="predicted"/>
<organism evidence="1 2">
    <name type="scientific">Herminiimonas glaciei</name>
    <dbReference type="NCBI Taxonomy" id="523788"/>
    <lineage>
        <taxon>Bacteria</taxon>
        <taxon>Pseudomonadati</taxon>
        <taxon>Pseudomonadota</taxon>
        <taxon>Betaproteobacteria</taxon>
        <taxon>Burkholderiales</taxon>
        <taxon>Oxalobacteraceae</taxon>
        <taxon>Herminiimonas</taxon>
    </lineage>
</organism>
<name>A0ABW2IBU5_9BURK</name>
<evidence type="ECO:0000313" key="1">
    <source>
        <dbReference type="EMBL" id="MFC7288356.1"/>
    </source>
</evidence>
<sequence>MINFEQMDLTLEALPDPAFTLSRSGKYVAVFGGRDTRYYHDGTGLIGLYISDMVKPEKANWFLEQIARALESRMHLDVISLYNYSS</sequence>